<keyword evidence="1" id="KW-0732">Signal</keyword>
<dbReference type="EMBL" id="CP001055">
    <property type="protein sequence ID" value="ACC98301.1"/>
    <property type="molecule type" value="Genomic_DNA"/>
</dbReference>
<name>B2KCQ5_ELUMP</name>
<dbReference type="KEGG" id="emi:Emin_0746"/>
<evidence type="ECO:0000313" key="3">
    <source>
        <dbReference type="Proteomes" id="UP000001029"/>
    </source>
</evidence>
<protein>
    <submittedName>
        <fullName evidence="2">Uncharacterized protein</fullName>
    </submittedName>
</protein>
<sequence>MNMIKKPLSLILITTMFVNCAPAEALSQVLNGIALENRIEAARQDNTRVNIEQQLKLKTEIARYSGQISLSEKIIEILTLDIEKALEAGDSAGFYHKTNMLNKALLNFLDNKENLHVRAIGAGALVNQLASGAVTAQDAEKAYLRFEEILVRTQKCESTECKLAALSAMGLGFSKYRYYAEVKESQTPSDKKRSEKIPEQKHYLVLLKAALKNDYGNQYSKAAVIEGVIPAIYSLGGTAELSEAVKTILNEERNFAGNIKSGLTKGAVQIAAMNALYSLGKPGWGLLRQYAFSGASMPTFTYANINLAYVSDLTKEERAANKANLEFLYCNVDFGLSAQEDWKFRQILAYAYGTGKDGIIRSEKDKNKCAVVPPIGPDPRKVNKEIMDAIGQELVIFAALWYIGPVLGALKNGAVILKHYNKIKYIAKARGVSVGEFYAMGQIKTLPKFGRAIQNGDGLTARAYGGGKQLPKSQVIPQAGVAQDLAKMPVEYITRGPARQPMLRPDVPVAKNNTNTAVLTKPKTRLRPTVEQVIPNLQITKDLANMAGGNTGKAAAGSVSEAAKPILSQSNKIIGGTSAGIMAALKILNNKEEKPIIEKSLEEELANARNGLISQRLMENFFQLTQEQQKELNEILDSRQQGNIEEITVNPNKSTEKEAKEIKPEPTVLSFINSIKNVFNQKNTNASAKNKELTTLSFYSAGGGNAITELNFAPEADLSQITEIAQHDQKLRPLWLLKENGETKFYLKVTDEKEIKTLIALNELQKNKSFESFKDIDILTPSVYKGDLNKLPQPLIQQINSEYAKFKKGSNAWRYGNIPVLTKAVNSGGFDPQINFKGNKIYTKEAIERNMQMLLGKPITRREWESIENYYAFINSKGYVNGDTFHNLILKRDPATMRLVHFSADFQENANPALKKKPSNDKEDLKTIEMYYMRYGFLEHPKNMVFINVENNPLAESKDYTNQNTYKDITNVIAYDNYSNVWGLSGGQTKVDFQLASKETITGLKTIARLKDFGVFRKYKNIDFVFPKIMSFNTAYLPENIKAQLDKAEALAVKESGITEITGVILTAPSREGETLLDLPISKSFKDNPIKIHEWQDIENLIKELNINGVYNGHIFKGLRLHRNDNSKLVLTLLDFIPEAYPAADIDLNILNQYKKRLEAEGVIEEKRTLKIKKRVNPALFKGGTLEKAIALNRNNTVEIKNTSFTPYDFSKGEEGLAPYLTQQLNLVDKESIPLANFKYFLNDFSANKKDQLWQKQFNESIKYLKDSQLKLTTKIKDQTEIQAEVAEHLKLAKATGFQIKAASGLMPFFKFTPKQTFFEYKKFQAPALEYEVKVGLFKYNEFPEFVKKVMRDSLYKGKYTTVILHAKSDKVTIMYDLDQKIHRDTFIFSNHEIQDFHNWHFHISKAVFDRETKSFVVGNFSFSIEMPKREDRILVFDKDKKITFDTFDLNNTKQFNNWLYEYLNDLNSKNKFSGVSKRKDFSAFD</sequence>
<dbReference type="RefSeq" id="WP_012414916.1">
    <property type="nucleotide sequence ID" value="NC_010644.1"/>
</dbReference>
<feature type="signal peptide" evidence="1">
    <location>
        <begin position="1"/>
        <end position="25"/>
    </location>
</feature>
<gene>
    <name evidence="2" type="ordered locus">Emin_0746</name>
</gene>
<dbReference type="HOGENOM" id="CLU_249383_0_0_0"/>
<dbReference type="STRING" id="445932.Emin_0746"/>
<proteinExistence type="predicted"/>
<evidence type="ECO:0000313" key="2">
    <source>
        <dbReference type="EMBL" id="ACC98301.1"/>
    </source>
</evidence>
<evidence type="ECO:0000256" key="1">
    <source>
        <dbReference type="SAM" id="SignalP"/>
    </source>
</evidence>
<organism evidence="2 3">
    <name type="scientific">Elusimicrobium minutum (strain Pei191)</name>
    <dbReference type="NCBI Taxonomy" id="445932"/>
    <lineage>
        <taxon>Bacteria</taxon>
        <taxon>Pseudomonadati</taxon>
        <taxon>Elusimicrobiota</taxon>
        <taxon>Elusimicrobia</taxon>
        <taxon>Elusimicrobiales</taxon>
        <taxon>Elusimicrobiaceae</taxon>
        <taxon>Elusimicrobium</taxon>
    </lineage>
</organism>
<accession>B2KCQ5</accession>
<dbReference type="Proteomes" id="UP000001029">
    <property type="component" value="Chromosome"/>
</dbReference>
<keyword evidence="3" id="KW-1185">Reference proteome</keyword>
<dbReference type="OrthoDB" id="9790377at2"/>
<reference evidence="2 3" key="1">
    <citation type="journal article" date="2009" name="Appl. Environ. Microbiol.">
        <title>Genomic analysis of 'Elusimicrobium minutum,' the first cultivated representative of the phylum 'Elusimicrobia' (formerly termite group 1).</title>
        <authorList>
            <person name="Herlemann D.P.R."/>
            <person name="Geissinger O."/>
            <person name="Ikeda-Ohtsubo W."/>
            <person name="Kunin V."/>
            <person name="Sun H."/>
            <person name="Lapidus A."/>
            <person name="Hugenholtz P."/>
            <person name="Brune A."/>
        </authorList>
    </citation>
    <scope>NUCLEOTIDE SEQUENCE [LARGE SCALE GENOMIC DNA]</scope>
    <source>
        <strain evidence="2 3">Pei191</strain>
    </source>
</reference>
<feature type="chain" id="PRO_5002779856" evidence="1">
    <location>
        <begin position="26"/>
        <end position="1486"/>
    </location>
</feature>